<gene>
    <name evidence="1" type="ORF">J3U88_05820</name>
</gene>
<evidence type="ECO:0000313" key="2">
    <source>
        <dbReference type="Proteomes" id="UP000664417"/>
    </source>
</evidence>
<name>A0A8J7U1W7_9BACT</name>
<evidence type="ECO:0000313" key="1">
    <source>
        <dbReference type="EMBL" id="MBO1317972.1"/>
    </source>
</evidence>
<organism evidence="1 2">
    <name type="scientific">Acanthopleuribacter pedis</name>
    <dbReference type="NCBI Taxonomy" id="442870"/>
    <lineage>
        <taxon>Bacteria</taxon>
        <taxon>Pseudomonadati</taxon>
        <taxon>Acidobacteriota</taxon>
        <taxon>Holophagae</taxon>
        <taxon>Acanthopleuribacterales</taxon>
        <taxon>Acanthopleuribacteraceae</taxon>
        <taxon>Acanthopleuribacter</taxon>
    </lineage>
</organism>
<dbReference type="AlphaFoldDB" id="A0A8J7U1W7"/>
<dbReference type="RefSeq" id="WP_207857502.1">
    <property type="nucleotide sequence ID" value="NZ_JAFREP010000004.1"/>
</dbReference>
<sequence length="247" mass="28639">MNFRHVLILCCFCFPVFGTRFINVDPERENFSPYLYVANQPLTAIDPDGKNAKVVVDEKAQTITVSAKIVVWGDAADEKTAKMMEKNINAAWNGHVYEDTDKNKTYNVVFDVKVLYEKERPTNYKEKAKRNPELNYVELRKEFRRSETFGNGFEGIWKGNDQVSPENDPAPHEFGHLIGLDDKYTSTAPFKGWDGNIMGMPAMMGVVEKKNIHMFLKPAMEKHHKNMTRLIPRKKTVYHIKPRNRFY</sequence>
<proteinExistence type="predicted"/>
<dbReference type="EMBL" id="JAFREP010000004">
    <property type="protein sequence ID" value="MBO1317972.1"/>
    <property type="molecule type" value="Genomic_DNA"/>
</dbReference>
<reference evidence="1" key="1">
    <citation type="submission" date="2021-03" db="EMBL/GenBank/DDBJ databases">
        <authorList>
            <person name="Wang G."/>
        </authorList>
    </citation>
    <scope>NUCLEOTIDE SEQUENCE</scope>
    <source>
        <strain evidence="1">KCTC 12899</strain>
    </source>
</reference>
<keyword evidence="2" id="KW-1185">Reference proteome</keyword>
<protein>
    <submittedName>
        <fullName evidence="1">Uncharacterized protein</fullName>
    </submittedName>
</protein>
<accession>A0A8J7U1W7</accession>
<comment type="caution">
    <text evidence="1">The sequence shown here is derived from an EMBL/GenBank/DDBJ whole genome shotgun (WGS) entry which is preliminary data.</text>
</comment>
<dbReference type="Proteomes" id="UP000664417">
    <property type="component" value="Unassembled WGS sequence"/>
</dbReference>